<dbReference type="CDD" id="cd06928">
    <property type="entry name" value="RNAP_alpha_NTD"/>
    <property type="match status" value="1"/>
</dbReference>
<dbReference type="InterPro" id="IPR036603">
    <property type="entry name" value="RBP11-like"/>
</dbReference>
<dbReference type="Gene3D" id="3.30.1360.10">
    <property type="entry name" value="RNA polymerase, RBP11-like subunit"/>
    <property type="match status" value="1"/>
</dbReference>
<evidence type="ECO:0000256" key="10">
    <source>
        <dbReference type="ARBA" id="ARBA00048552"/>
    </source>
</evidence>
<dbReference type="InterPro" id="IPR011262">
    <property type="entry name" value="DNA-dir_RNA_pol_insert"/>
</dbReference>
<dbReference type="NCBIfam" id="NF003519">
    <property type="entry name" value="PRK05182.2-5"/>
    <property type="match status" value="1"/>
</dbReference>
<dbReference type="InterPro" id="IPR011263">
    <property type="entry name" value="DNA-dir_RNA_pol_RpoA/D/Rpb3"/>
</dbReference>
<proteinExistence type="inferred from homology"/>
<evidence type="ECO:0000313" key="14">
    <source>
        <dbReference type="Proteomes" id="UP001163387"/>
    </source>
</evidence>
<keyword evidence="4 11" id="KW-0240">DNA-directed RNA polymerase</keyword>
<sequence>MEQQFLKPKFSLNSENSAINYSEFIVSQLERGYGTTLANALRRTLLSSVPGISVYAIRISGVSHEFTAVKGVIENVSEIILNVKDLVLAFDGDIQKDEKIANLKISITGEQDITAGDISCPTDVRVVNPELIIARTTSRNVLFEMELMVKKSRGYSSFEENKKEIANSSGIIAIDSNFSPVEKVDYKIEPVTKTLKGIEYEKLILGVQTNGSVKAASAIAMAAKILMSHIEFFVNLDDNVKNFEVISITNEQENNDLNKALEELNLTVRSYNCLKRDGYKTLGDIVSKSLDEIKQIKHLGSKSIKEIEDCVSKHNLEFSIKN</sequence>
<dbReference type="InterPro" id="IPR011260">
    <property type="entry name" value="RNAP_asu_C"/>
</dbReference>
<evidence type="ECO:0000256" key="5">
    <source>
        <dbReference type="ARBA" id="ARBA00022679"/>
    </source>
</evidence>
<dbReference type="SMART" id="SM00662">
    <property type="entry name" value="RPOLD"/>
    <property type="match status" value="1"/>
</dbReference>
<keyword evidence="14" id="KW-1185">Reference proteome</keyword>
<dbReference type="Pfam" id="PF01000">
    <property type="entry name" value="RNA_pol_A_bac"/>
    <property type="match status" value="1"/>
</dbReference>
<comment type="domain">
    <text evidence="11">The N-terminal domain is essential for RNAP assembly and basal transcription, whereas the C-terminal domain is involved in interaction with transcriptional regulators and with upstream promoter elements.</text>
</comment>
<gene>
    <name evidence="11 13" type="primary">rpoA</name>
    <name evidence="13" type="ORF">SHM_25590</name>
</gene>
<dbReference type="Proteomes" id="UP001163387">
    <property type="component" value="Chromosome"/>
</dbReference>
<dbReference type="NCBIfam" id="TIGR02027">
    <property type="entry name" value="rpoA"/>
    <property type="match status" value="1"/>
</dbReference>
<dbReference type="GO" id="GO:0000428">
    <property type="term" value="C:DNA-directed RNA polymerase complex"/>
    <property type="evidence" value="ECO:0007669"/>
    <property type="project" value="UniProtKB-KW"/>
</dbReference>
<organism evidence="13 14">
    <name type="scientific">Spiroplasma ixodetis</name>
    <dbReference type="NCBI Taxonomy" id="2141"/>
    <lineage>
        <taxon>Bacteria</taxon>
        <taxon>Bacillati</taxon>
        <taxon>Mycoplasmatota</taxon>
        <taxon>Mollicutes</taxon>
        <taxon>Entomoplasmatales</taxon>
        <taxon>Spiroplasmataceae</taxon>
        <taxon>Spiroplasma</taxon>
    </lineage>
</organism>
<feature type="region of interest" description="Alpha C-terminal domain (alpha-CTD)" evidence="11">
    <location>
        <begin position="257"/>
        <end position="322"/>
    </location>
</feature>
<comment type="subunit">
    <text evidence="11">Homodimer. The RNAP catalytic core consists of 2 alpha, 1 beta, 1 beta' and 1 omega subunit. When a sigma factor is associated with the core the holoenzyme is formed, which can initiate transcription.</text>
</comment>
<name>A0ABM8BYW9_9MOLU</name>
<dbReference type="Gene3D" id="1.10.150.20">
    <property type="entry name" value="5' to 3' exonuclease, C-terminal subdomain"/>
    <property type="match status" value="1"/>
</dbReference>
<dbReference type="Pfam" id="PF01193">
    <property type="entry name" value="RNA_pol_L"/>
    <property type="match status" value="1"/>
</dbReference>
<comment type="function">
    <text evidence="11">DNA-dependent RNA polymerase catalyzes the transcription of DNA into RNA using the four ribonucleoside triphosphates as substrates.</text>
</comment>
<feature type="domain" description="DNA-directed RNA polymerase RpoA/D/Rpb3-type" evidence="12">
    <location>
        <begin position="21"/>
        <end position="236"/>
    </location>
</feature>
<evidence type="ECO:0000259" key="12">
    <source>
        <dbReference type="SMART" id="SM00662"/>
    </source>
</evidence>
<keyword evidence="7 11" id="KW-0804">Transcription</keyword>
<dbReference type="EMBL" id="AP026933">
    <property type="protein sequence ID" value="BDT04913.1"/>
    <property type="molecule type" value="Genomic_DNA"/>
</dbReference>
<dbReference type="Gene3D" id="2.170.120.12">
    <property type="entry name" value="DNA-directed RNA polymerase, insert domain"/>
    <property type="match status" value="1"/>
</dbReference>
<evidence type="ECO:0000256" key="1">
    <source>
        <dbReference type="ARBA" id="ARBA00007123"/>
    </source>
</evidence>
<dbReference type="Pfam" id="PF03118">
    <property type="entry name" value="RNA_pol_A_CTD"/>
    <property type="match status" value="1"/>
</dbReference>
<dbReference type="SUPFAM" id="SSF56553">
    <property type="entry name" value="Insert subdomain of RNA polymerase alpha subunit"/>
    <property type="match status" value="1"/>
</dbReference>
<dbReference type="HAMAP" id="MF_00059">
    <property type="entry name" value="RNApol_bact_RpoA"/>
    <property type="match status" value="1"/>
</dbReference>
<evidence type="ECO:0000256" key="8">
    <source>
        <dbReference type="ARBA" id="ARBA00032524"/>
    </source>
</evidence>
<evidence type="ECO:0000256" key="7">
    <source>
        <dbReference type="ARBA" id="ARBA00023163"/>
    </source>
</evidence>
<comment type="catalytic activity">
    <reaction evidence="10 11">
        <text>RNA(n) + a ribonucleoside 5'-triphosphate = RNA(n+1) + diphosphate</text>
        <dbReference type="Rhea" id="RHEA:21248"/>
        <dbReference type="Rhea" id="RHEA-COMP:14527"/>
        <dbReference type="Rhea" id="RHEA-COMP:17342"/>
        <dbReference type="ChEBI" id="CHEBI:33019"/>
        <dbReference type="ChEBI" id="CHEBI:61557"/>
        <dbReference type="ChEBI" id="CHEBI:140395"/>
        <dbReference type="EC" id="2.7.7.6"/>
    </reaction>
</comment>
<dbReference type="SUPFAM" id="SSF55257">
    <property type="entry name" value="RBP11-like subunits of RNA polymerase"/>
    <property type="match status" value="1"/>
</dbReference>
<dbReference type="EC" id="2.7.7.6" evidence="2 11"/>
<evidence type="ECO:0000256" key="6">
    <source>
        <dbReference type="ARBA" id="ARBA00022695"/>
    </source>
</evidence>
<keyword evidence="5 11" id="KW-0808">Transferase</keyword>
<dbReference type="RefSeq" id="WP_281748527.1">
    <property type="nucleotide sequence ID" value="NZ_AP026933.1"/>
</dbReference>
<dbReference type="InterPro" id="IPR011773">
    <property type="entry name" value="DNA-dir_RpoA"/>
</dbReference>
<reference evidence="13 14" key="1">
    <citation type="journal article" date="2022" name="Front. Microbiol.">
        <title>Male-killing mechanisms vary between Spiroplasma species.</title>
        <authorList>
            <person name="Arai H."/>
            <person name="Inoue M."/>
            <person name="Kageyama D."/>
        </authorList>
    </citation>
    <scope>NUCLEOTIDE SEQUENCE [LARGE SCALE GENOMIC DNA]</scope>
    <source>
        <strain evidence="14">sHm</strain>
    </source>
</reference>
<evidence type="ECO:0000256" key="4">
    <source>
        <dbReference type="ARBA" id="ARBA00022478"/>
    </source>
</evidence>
<evidence type="ECO:0000313" key="13">
    <source>
        <dbReference type="EMBL" id="BDT04913.1"/>
    </source>
</evidence>
<keyword evidence="6 11" id="KW-0548">Nucleotidyltransferase</keyword>
<evidence type="ECO:0000256" key="2">
    <source>
        <dbReference type="ARBA" id="ARBA00012418"/>
    </source>
</evidence>
<evidence type="ECO:0000256" key="11">
    <source>
        <dbReference type="HAMAP-Rule" id="MF_00059"/>
    </source>
</evidence>
<dbReference type="SUPFAM" id="SSF47789">
    <property type="entry name" value="C-terminal domain of RNA polymerase alpha subunit"/>
    <property type="match status" value="1"/>
</dbReference>
<accession>A0ABM8BYW9</accession>
<evidence type="ECO:0000256" key="9">
    <source>
        <dbReference type="ARBA" id="ARBA00033070"/>
    </source>
</evidence>
<feature type="region of interest" description="Alpha N-terminal domain (alpha-NTD)" evidence="11">
    <location>
        <begin position="1"/>
        <end position="237"/>
    </location>
</feature>
<dbReference type="InterPro" id="IPR036643">
    <property type="entry name" value="RNApol_insert_sf"/>
</dbReference>
<evidence type="ECO:0000256" key="3">
    <source>
        <dbReference type="ARBA" id="ARBA00015972"/>
    </source>
</evidence>
<protein>
    <recommendedName>
        <fullName evidence="3 11">DNA-directed RNA polymerase subunit alpha</fullName>
        <shortName evidence="11">RNAP subunit alpha</shortName>
        <ecNumber evidence="2 11">2.7.7.6</ecNumber>
    </recommendedName>
    <alternativeName>
        <fullName evidence="9 11">RNA polymerase subunit alpha</fullName>
    </alternativeName>
    <alternativeName>
        <fullName evidence="8 11">Transcriptase subunit alpha</fullName>
    </alternativeName>
</protein>
<comment type="similarity">
    <text evidence="1 11">Belongs to the RNA polymerase alpha chain family.</text>
</comment>